<organism evidence="1 2">
    <name type="scientific">Choristoneura fumiferana</name>
    <name type="common">Spruce budworm moth</name>
    <name type="synonym">Archips fumiferana</name>
    <dbReference type="NCBI Taxonomy" id="7141"/>
    <lineage>
        <taxon>Eukaryota</taxon>
        <taxon>Metazoa</taxon>
        <taxon>Ecdysozoa</taxon>
        <taxon>Arthropoda</taxon>
        <taxon>Hexapoda</taxon>
        <taxon>Insecta</taxon>
        <taxon>Pterygota</taxon>
        <taxon>Neoptera</taxon>
        <taxon>Endopterygota</taxon>
        <taxon>Lepidoptera</taxon>
        <taxon>Glossata</taxon>
        <taxon>Ditrysia</taxon>
        <taxon>Tortricoidea</taxon>
        <taxon>Tortricidae</taxon>
        <taxon>Tortricinae</taxon>
        <taxon>Choristoneura</taxon>
    </lineage>
</organism>
<comment type="caution">
    <text evidence="1">The sequence shown here is derived from an EMBL/GenBank/DDBJ whole genome shotgun (WGS) entry which is preliminary data.</text>
</comment>
<reference evidence="1 2" key="1">
    <citation type="journal article" date="2022" name="Genome Biol. Evol.">
        <title>The Spruce Budworm Genome: Reconstructing the Evolutionary History of Antifreeze Proteins.</title>
        <authorList>
            <person name="Beliveau C."/>
            <person name="Gagne P."/>
            <person name="Picq S."/>
            <person name="Vernygora O."/>
            <person name="Keeling C.I."/>
            <person name="Pinkney K."/>
            <person name="Doucet D."/>
            <person name="Wen F."/>
            <person name="Johnston J.S."/>
            <person name="Maaroufi H."/>
            <person name="Boyle B."/>
            <person name="Laroche J."/>
            <person name="Dewar K."/>
            <person name="Juretic N."/>
            <person name="Blackburn G."/>
            <person name="Nisole A."/>
            <person name="Brunet B."/>
            <person name="Brandao M."/>
            <person name="Lumley L."/>
            <person name="Duan J."/>
            <person name="Quan G."/>
            <person name="Lucarotti C.J."/>
            <person name="Roe A.D."/>
            <person name="Sperling F.A.H."/>
            <person name="Levesque R.C."/>
            <person name="Cusson M."/>
        </authorList>
    </citation>
    <scope>NUCLEOTIDE SEQUENCE [LARGE SCALE GENOMIC DNA]</scope>
    <source>
        <strain evidence="1">Glfc:IPQL:Cfum</strain>
    </source>
</reference>
<dbReference type="Proteomes" id="UP001064048">
    <property type="component" value="Chromosome Z"/>
</dbReference>
<gene>
    <name evidence="1" type="ORF">MSG28_000328</name>
</gene>
<name>A0ACC0K047_CHOFU</name>
<sequence length="187" mass="21281">MNSKKLKQNPSLAYTSHPDYRKPPQIANPHLQCLGAPHIDSFNFMATDGIKAAIADIIPVEFELPNGQRIKITIDEAAFAKPLSKNCHLADLSPEELIKHNEHADEWGGYFIIKGHERLARMLLVTRRNYPVAIKRSGWKMRGNLFSDYEQCPPFPTKWYLQVDVLLPKSDVLCTIDPDHKMFSGLD</sequence>
<evidence type="ECO:0000313" key="2">
    <source>
        <dbReference type="Proteomes" id="UP001064048"/>
    </source>
</evidence>
<protein>
    <submittedName>
        <fullName evidence="1">Uncharacterized protein</fullName>
    </submittedName>
</protein>
<evidence type="ECO:0000313" key="1">
    <source>
        <dbReference type="EMBL" id="KAI8429799.1"/>
    </source>
</evidence>
<accession>A0ACC0K047</accession>
<dbReference type="EMBL" id="CM046131">
    <property type="protein sequence ID" value="KAI8429799.1"/>
    <property type="molecule type" value="Genomic_DNA"/>
</dbReference>
<keyword evidence="2" id="KW-1185">Reference proteome</keyword>
<proteinExistence type="predicted"/>